<gene>
    <name evidence="2" type="ORF">SAMN04488011_10215</name>
</gene>
<feature type="domain" description="HPr kinase/phosphorylase C-terminal" evidence="1">
    <location>
        <begin position="8"/>
        <end position="79"/>
    </location>
</feature>
<dbReference type="CDD" id="cd01918">
    <property type="entry name" value="HprK_C"/>
    <property type="match status" value="1"/>
</dbReference>
<reference evidence="3" key="1">
    <citation type="submission" date="2016-10" db="EMBL/GenBank/DDBJ databases">
        <authorList>
            <person name="Varghese N."/>
            <person name="Submissions S."/>
        </authorList>
    </citation>
    <scope>NUCLEOTIDE SEQUENCE [LARGE SCALE GENOMIC DNA]</scope>
    <source>
        <strain evidence="3">DSM 26893</strain>
    </source>
</reference>
<name>A0A1H8CNY7_9RHOB</name>
<accession>A0A1H8CNY7</accession>
<dbReference type="GO" id="GO:0000155">
    <property type="term" value="F:phosphorelay sensor kinase activity"/>
    <property type="evidence" value="ECO:0007669"/>
    <property type="project" value="InterPro"/>
</dbReference>
<dbReference type="OrthoDB" id="8326226at2"/>
<dbReference type="EMBL" id="FOCM01000002">
    <property type="protein sequence ID" value="SEM96686.1"/>
    <property type="molecule type" value="Genomic_DNA"/>
</dbReference>
<keyword evidence="2" id="KW-0418">Kinase</keyword>
<dbReference type="InterPro" id="IPR027417">
    <property type="entry name" value="P-loop_NTPase"/>
</dbReference>
<dbReference type="GO" id="GO:0006109">
    <property type="term" value="P:regulation of carbohydrate metabolic process"/>
    <property type="evidence" value="ECO:0007669"/>
    <property type="project" value="InterPro"/>
</dbReference>
<keyword evidence="3" id="KW-1185">Reference proteome</keyword>
<proteinExistence type="predicted"/>
<keyword evidence="2" id="KW-0808">Transferase</keyword>
<dbReference type="Pfam" id="PF07475">
    <property type="entry name" value="Hpr_kinase_C"/>
    <property type="match status" value="1"/>
</dbReference>
<dbReference type="Gene3D" id="3.40.50.300">
    <property type="entry name" value="P-loop containing nucleotide triphosphate hydrolases"/>
    <property type="match status" value="1"/>
</dbReference>
<dbReference type="RefSeq" id="WP_091844415.1">
    <property type="nucleotide sequence ID" value="NZ_FOCM01000002.1"/>
</dbReference>
<evidence type="ECO:0000313" key="3">
    <source>
        <dbReference type="Proteomes" id="UP000199372"/>
    </source>
</evidence>
<evidence type="ECO:0000313" key="2">
    <source>
        <dbReference type="EMBL" id="SEM96686.1"/>
    </source>
</evidence>
<dbReference type="SUPFAM" id="SSF53795">
    <property type="entry name" value="PEP carboxykinase-like"/>
    <property type="match status" value="1"/>
</dbReference>
<protein>
    <submittedName>
        <fullName evidence="2">Hpr(Ser) kinase/phosphatase</fullName>
    </submittedName>
</protein>
<sequence>MTGDPAPVHASAVALGGRGVLVLGAVGAGKSSLALALMAHGARLIADDRICLAPRDQRLLAWAPKTLLGRIEARGVGILFADPAPPTPIALAVDLDQAEADRIPPKRSWAHCDIAVPLILGRANPSLPHAILQWMKGGRADDP</sequence>
<dbReference type="AlphaFoldDB" id="A0A1H8CNY7"/>
<evidence type="ECO:0000259" key="1">
    <source>
        <dbReference type="Pfam" id="PF07475"/>
    </source>
</evidence>
<dbReference type="GO" id="GO:0005524">
    <property type="term" value="F:ATP binding"/>
    <property type="evidence" value="ECO:0007669"/>
    <property type="project" value="InterPro"/>
</dbReference>
<dbReference type="InterPro" id="IPR011104">
    <property type="entry name" value="Hpr_kin/Pase_C"/>
</dbReference>
<organism evidence="2 3">
    <name type="scientific">Palleronia pelagia</name>
    <dbReference type="NCBI Taxonomy" id="387096"/>
    <lineage>
        <taxon>Bacteria</taxon>
        <taxon>Pseudomonadati</taxon>
        <taxon>Pseudomonadota</taxon>
        <taxon>Alphaproteobacteria</taxon>
        <taxon>Rhodobacterales</taxon>
        <taxon>Roseobacteraceae</taxon>
        <taxon>Palleronia</taxon>
    </lineage>
</organism>
<dbReference type="Proteomes" id="UP000199372">
    <property type="component" value="Unassembled WGS sequence"/>
</dbReference>